<dbReference type="GO" id="GO:0016132">
    <property type="term" value="P:brassinosteroid biosynthetic process"/>
    <property type="evidence" value="ECO:0007669"/>
    <property type="project" value="TreeGrafter"/>
</dbReference>
<sequence>MWIIGLCTVAVLVVYLTYWLNKWSNPKCNGVFPPGSMGLPLIGETLQMTVPSDSLDLHAFIKKRAQRYGPIFRSSLVGRPIVLSTDLEFNHYIVKQEGRLVEIWYLDIFDKFLGMKGENRISAVGNVHKYIRSITLNHLGADSVKEKLLPQMEEVVNKTLQTWSSKPSVEMRDAASKMLLDFSARIFCSYDAEKLLQLKLSEKFANTLGCFMSFPLNIPGTTYHKCLKSQKEAMSMLRKIVKEKITSPEKRSENLLDQAIDDMEKEKFLSEDFIVQLLFVILFASFETSVSVLLALKFLAEYPAALQELTVYELEAILKRRENPNSILIWDEYKSMTSTFQVINEVLRMGNVSPGLLRKALKDIEFKGYTIPAGWAIMLVNSAFQVNPNTFKDRLQEFWSFATNDLDPLVVSKNFMPFGRGIGLCSGAEYIKAFMATFLHVLVTKYR</sequence>
<dbReference type="PRINTS" id="PR00465">
    <property type="entry name" value="EP450IV"/>
</dbReference>
<proteinExistence type="inferred from homology"/>
<evidence type="ECO:0000256" key="2">
    <source>
        <dbReference type="ARBA" id="ARBA00022723"/>
    </source>
</evidence>
<dbReference type="GO" id="GO:0020037">
    <property type="term" value="F:heme binding"/>
    <property type="evidence" value="ECO:0007669"/>
    <property type="project" value="InterPro"/>
</dbReference>
<dbReference type="PANTHER" id="PTHR24286">
    <property type="entry name" value="CYTOCHROME P450 26"/>
    <property type="match status" value="1"/>
</dbReference>
<evidence type="ECO:0000256" key="1">
    <source>
        <dbReference type="ARBA" id="ARBA00010617"/>
    </source>
</evidence>
<dbReference type="GO" id="GO:0005506">
    <property type="term" value="F:iron ion binding"/>
    <property type="evidence" value="ECO:0007669"/>
    <property type="project" value="InterPro"/>
</dbReference>
<evidence type="ECO:0000313" key="5">
    <source>
        <dbReference type="EMBL" id="KAK4562038.1"/>
    </source>
</evidence>
<name>A0AAN7I6K1_QUERU</name>
<dbReference type="Pfam" id="PF00067">
    <property type="entry name" value="p450"/>
    <property type="match status" value="1"/>
</dbReference>
<dbReference type="EMBL" id="JAXUIC010000011">
    <property type="protein sequence ID" value="KAK4562038.1"/>
    <property type="molecule type" value="Genomic_DNA"/>
</dbReference>
<dbReference type="AlphaFoldDB" id="A0AAN7I6K1"/>
<dbReference type="InterPro" id="IPR001128">
    <property type="entry name" value="Cyt_P450"/>
</dbReference>
<comment type="cofactor">
    <cofactor evidence="4">
        <name>heme</name>
        <dbReference type="ChEBI" id="CHEBI:30413"/>
    </cofactor>
</comment>
<evidence type="ECO:0008006" key="7">
    <source>
        <dbReference type="Google" id="ProtNLM"/>
    </source>
</evidence>
<evidence type="ECO:0000256" key="3">
    <source>
        <dbReference type="ARBA" id="ARBA00023004"/>
    </source>
</evidence>
<dbReference type="GO" id="GO:0010268">
    <property type="term" value="P:brassinosteroid homeostasis"/>
    <property type="evidence" value="ECO:0007669"/>
    <property type="project" value="TreeGrafter"/>
</dbReference>
<dbReference type="InterPro" id="IPR002403">
    <property type="entry name" value="Cyt_P450_E_grp-IV"/>
</dbReference>
<comment type="similarity">
    <text evidence="1">Belongs to the cytochrome P450 family.</text>
</comment>
<protein>
    <recommendedName>
        <fullName evidence="7">Cytochrome P450 87A3</fullName>
    </recommendedName>
</protein>
<organism evidence="5 6">
    <name type="scientific">Quercus rubra</name>
    <name type="common">Northern red oak</name>
    <name type="synonym">Quercus borealis</name>
    <dbReference type="NCBI Taxonomy" id="3512"/>
    <lineage>
        <taxon>Eukaryota</taxon>
        <taxon>Viridiplantae</taxon>
        <taxon>Streptophyta</taxon>
        <taxon>Embryophyta</taxon>
        <taxon>Tracheophyta</taxon>
        <taxon>Spermatophyta</taxon>
        <taxon>Magnoliopsida</taxon>
        <taxon>eudicotyledons</taxon>
        <taxon>Gunneridae</taxon>
        <taxon>Pentapetalae</taxon>
        <taxon>rosids</taxon>
        <taxon>fabids</taxon>
        <taxon>Fagales</taxon>
        <taxon>Fagaceae</taxon>
        <taxon>Quercus</taxon>
    </lineage>
</organism>
<keyword evidence="6" id="KW-1185">Reference proteome</keyword>
<evidence type="ECO:0000313" key="6">
    <source>
        <dbReference type="Proteomes" id="UP001324115"/>
    </source>
</evidence>
<accession>A0AAN7I6K1</accession>
<keyword evidence="4" id="KW-0349">Heme</keyword>
<dbReference type="Gene3D" id="1.10.630.10">
    <property type="entry name" value="Cytochrome P450"/>
    <property type="match status" value="1"/>
</dbReference>
<comment type="caution">
    <text evidence="5">The sequence shown here is derived from an EMBL/GenBank/DDBJ whole genome shotgun (WGS) entry which is preliminary data.</text>
</comment>
<keyword evidence="2 4" id="KW-0479">Metal-binding</keyword>
<dbReference type="GO" id="GO:0004497">
    <property type="term" value="F:monooxygenase activity"/>
    <property type="evidence" value="ECO:0007669"/>
    <property type="project" value="InterPro"/>
</dbReference>
<dbReference type="SUPFAM" id="SSF48264">
    <property type="entry name" value="Cytochrome P450"/>
    <property type="match status" value="1"/>
</dbReference>
<reference evidence="5 6" key="1">
    <citation type="journal article" date="2023" name="G3 (Bethesda)">
        <title>A haplotype-resolved chromosome-scale genome for Quercus rubra L. provides insights into the genetics of adaptive traits for red oak species.</title>
        <authorList>
            <person name="Kapoor B."/>
            <person name="Jenkins J."/>
            <person name="Schmutz J."/>
            <person name="Zhebentyayeva T."/>
            <person name="Kuelheim C."/>
            <person name="Coggeshall M."/>
            <person name="Heim C."/>
            <person name="Lasky J.R."/>
            <person name="Leites L."/>
            <person name="Islam-Faridi N."/>
            <person name="Romero-Severson J."/>
            <person name="DeLeo V.L."/>
            <person name="Lucas S.M."/>
            <person name="Lazic D."/>
            <person name="Gailing O."/>
            <person name="Carlson J."/>
            <person name="Staton M."/>
        </authorList>
    </citation>
    <scope>NUCLEOTIDE SEQUENCE [LARGE SCALE GENOMIC DNA]</scope>
    <source>
        <strain evidence="5">Pseudo-F2</strain>
    </source>
</reference>
<dbReference type="InterPro" id="IPR036396">
    <property type="entry name" value="Cyt_P450_sf"/>
</dbReference>
<dbReference type="PANTHER" id="PTHR24286:SF305">
    <property type="entry name" value="CYTOCHROME P450 708A2"/>
    <property type="match status" value="1"/>
</dbReference>
<gene>
    <name evidence="5" type="ORF">RGQ29_004768</name>
</gene>
<dbReference type="Proteomes" id="UP001324115">
    <property type="component" value="Unassembled WGS sequence"/>
</dbReference>
<evidence type="ECO:0000256" key="4">
    <source>
        <dbReference type="PIRSR" id="PIRSR602403-1"/>
    </source>
</evidence>
<keyword evidence="3 4" id="KW-0408">Iron</keyword>
<dbReference type="GO" id="GO:0016705">
    <property type="term" value="F:oxidoreductase activity, acting on paired donors, with incorporation or reduction of molecular oxygen"/>
    <property type="evidence" value="ECO:0007669"/>
    <property type="project" value="InterPro"/>
</dbReference>
<feature type="binding site" description="axial binding residue" evidence="4">
    <location>
        <position position="425"/>
    </location>
    <ligand>
        <name>heme</name>
        <dbReference type="ChEBI" id="CHEBI:30413"/>
    </ligand>
    <ligandPart>
        <name>Fe</name>
        <dbReference type="ChEBI" id="CHEBI:18248"/>
    </ligandPart>
</feature>
<dbReference type="GO" id="GO:0016125">
    <property type="term" value="P:sterol metabolic process"/>
    <property type="evidence" value="ECO:0007669"/>
    <property type="project" value="TreeGrafter"/>
</dbReference>